<reference evidence="2 3" key="1">
    <citation type="journal article" date="2003" name="Genome Res.">
        <title>Genome analysis of F. nucleatum sub spp vincentii and its comparison with the genome of F. nucleatum ATCC 25586.</title>
        <authorList>
            <person name="Kapatral V."/>
            <person name="Ivanova N."/>
            <person name="Anderson I."/>
            <person name="Reznik G."/>
            <person name="Bhattacharyya A."/>
            <person name="Gardner W.L."/>
            <person name="Mikhailova N."/>
            <person name="Lapidus A."/>
            <person name="Larsen N."/>
            <person name="D'Souza M."/>
            <person name="Walunas T."/>
            <person name="Haselkorn R."/>
            <person name="Overbeek R."/>
            <person name="Kyrpides N."/>
        </authorList>
    </citation>
    <scope>NUCLEOTIDE SEQUENCE [LARGE SCALE GENOMIC DNA]</scope>
    <source>
        <strain evidence="2 3">ATCC 49256</strain>
    </source>
</reference>
<feature type="compositionally biased region" description="Polar residues" evidence="1">
    <location>
        <begin position="12"/>
        <end position="23"/>
    </location>
</feature>
<dbReference type="NCBIfam" id="NF033175">
    <property type="entry name" value="fuso_auto_Nterm"/>
    <property type="match status" value="1"/>
</dbReference>
<evidence type="ECO:0000256" key="1">
    <source>
        <dbReference type="SAM" id="MobiDB-lite"/>
    </source>
</evidence>
<organism evidence="2 3">
    <name type="scientific">Fusobacterium vincentii ATCC 49256</name>
    <dbReference type="NCBI Taxonomy" id="209882"/>
    <lineage>
        <taxon>Bacteria</taxon>
        <taxon>Fusobacteriati</taxon>
        <taxon>Fusobacteriota</taxon>
        <taxon>Fusobacteriia</taxon>
        <taxon>Fusobacteriales</taxon>
        <taxon>Fusobacteriaceae</taxon>
        <taxon>Fusobacterium</taxon>
    </lineage>
</organism>
<protein>
    <submittedName>
        <fullName evidence="2">FUSOBACTERIUM OUTER MEMBRANE PROTEIN FAMILY</fullName>
    </submittedName>
</protein>
<accession>Q7P365</accession>
<dbReference type="InterPro" id="IPR053787">
    <property type="entry name" value="Autotransptr-assoc_N"/>
</dbReference>
<comment type="caution">
    <text evidence="2">The sequence shown here is derived from an EMBL/GenBank/DDBJ whole genome shotgun (WGS) entry which is preliminary data.</text>
</comment>
<dbReference type="AlphaFoldDB" id="Q7P365"/>
<evidence type="ECO:0000313" key="3">
    <source>
        <dbReference type="Proteomes" id="UP000006454"/>
    </source>
</evidence>
<dbReference type="Proteomes" id="UP000006454">
    <property type="component" value="Unassembled WGS sequence"/>
</dbReference>
<dbReference type="EMBL" id="AABF01000007">
    <property type="protein sequence ID" value="EAA25021.1"/>
    <property type="molecule type" value="Genomic_DNA"/>
</dbReference>
<feature type="region of interest" description="Disordered" evidence="1">
    <location>
        <begin position="1"/>
        <end position="23"/>
    </location>
</feature>
<feature type="region of interest" description="Disordered" evidence="1">
    <location>
        <begin position="346"/>
        <end position="378"/>
    </location>
</feature>
<proteinExistence type="predicted"/>
<feature type="region of interest" description="Disordered" evidence="1">
    <location>
        <begin position="194"/>
        <end position="219"/>
    </location>
</feature>
<gene>
    <name evidence="2" type="ORF">FNV2034</name>
</gene>
<evidence type="ECO:0000313" key="2">
    <source>
        <dbReference type="EMBL" id="EAA25021.1"/>
    </source>
</evidence>
<sequence>MGGSAFSEEINNESTQNTIPTREQIASSKENLKNSVGSLQSKIDSARTENEKSLAGLKLELIQLMEQGDQVVKSPWMSWQFGANYMYSKWNGTYKGKADKAEKYPFEGMFARSTNLFERVISPLSEKYKGLATSTNPHSASSNARNGLGSGYGLASTAPRQEPLVAINIEASIRPKDVTRSAVSAPTVGVGAPRLDTLNVPSSEPLSVTPPNPKAPEKTVSIVQPNASPFTGFFFDSNYNAIKFETSGNPTSDLKDVTLYSGLKYNSWANGNTDPQGAAETGYVKNGNHTDVSNENAINYGDATVAGAKVGRTSNIIYREGPNNGNQINLTNITVYARGYYDGTKSGGHGTTGGKQDSWTDDGRGAVGGSADPGDPTRGTIGIHTLKNAKVSHVKAYLYGRAGFLTSETWRSGTVTMDNTEVNVYNDQNSVFYIMPAAYGTIAKYLTQTGYSNNFYIGGLKGSTNVNLYGTGNNVYLSTGISGARHIENKGIINSDGASNIVYSNIGYTPDWSKTWYQDRGGALGNRALQNGYTKNIMKSVIRLGTDGGQVNLYGDENVGLFFGSKMGGYDPKSWEKSHRDDEFGIRKYIRKASFIGIYQGEIELHAKIGEKTSSTGKDQVNGVGNIYENTPNGKKYDSKFVEGAVGILF</sequence>
<name>Q7P365_FUSVC</name>